<dbReference type="Pfam" id="PF13445">
    <property type="entry name" value="zf-RING_UBOX"/>
    <property type="match status" value="1"/>
</dbReference>
<dbReference type="SUPFAM" id="SSF57850">
    <property type="entry name" value="RING/U-box"/>
    <property type="match status" value="1"/>
</dbReference>
<dbReference type="GO" id="GO:0008270">
    <property type="term" value="F:zinc ion binding"/>
    <property type="evidence" value="ECO:0007669"/>
    <property type="project" value="UniProtKB-KW"/>
</dbReference>
<protein>
    <submittedName>
        <fullName evidence="7">RING-type domain-containing protein</fullName>
    </submittedName>
</protein>
<organism evidence="6 7">
    <name type="scientific">Panagrellus redivivus</name>
    <name type="common">Microworm</name>
    <dbReference type="NCBI Taxonomy" id="6233"/>
    <lineage>
        <taxon>Eukaryota</taxon>
        <taxon>Metazoa</taxon>
        <taxon>Ecdysozoa</taxon>
        <taxon>Nematoda</taxon>
        <taxon>Chromadorea</taxon>
        <taxon>Rhabditida</taxon>
        <taxon>Tylenchina</taxon>
        <taxon>Panagrolaimomorpha</taxon>
        <taxon>Panagrolaimoidea</taxon>
        <taxon>Panagrolaimidae</taxon>
        <taxon>Panagrellus</taxon>
    </lineage>
</organism>
<feature type="domain" description="RING-type" evidence="5">
    <location>
        <begin position="13"/>
        <end position="56"/>
    </location>
</feature>
<dbReference type="InterPro" id="IPR001841">
    <property type="entry name" value="Znf_RING"/>
</dbReference>
<dbReference type="PANTHER" id="PTHR47156:SF10">
    <property type="entry name" value="E3 UBIQUITIN-PROTEIN LIGASE TRIM-21-RELATED"/>
    <property type="match status" value="1"/>
</dbReference>
<dbReference type="Gene3D" id="3.30.40.10">
    <property type="entry name" value="Zinc/RING finger domain, C3HC4 (zinc finger)"/>
    <property type="match status" value="1"/>
</dbReference>
<dbReference type="SMART" id="SM00184">
    <property type="entry name" value="RING"/>
    <property type="match status" value="1"/>
</dbReference>
<accession>A0A7E4ZQA3</accession>
<keyword evidence="2 4" id="KW-0863">Zinc-finger</keyword>
<keyword evidence="6" id="KW-1185">Reference proteome</keyword>
<keyword evidence="3" id="KW-0862">Zinc</keyword>
<evidence type="ECO:0000256" key="4">
    <source>
        <dbReference type="PROSITE-ProRule" id="PRU00175"/>
    </source>
</evidence>
<dbReference type="WBParaSite" id="Pan_g10987.t1">
    <property type="protein sequence ID" value="Pan_g10987.t1"/>
    <property type="gene ID" value="Pan_g10987"/>
</dbReference>
<dbReference type="InterPro" id="IPR027370">
    <property type="entry name" value="Znf-RING_euk"/>
</dbReference>
<dbReference type="InterPro" id="IPR013083">
    <property type="entry name" value="Znf_RING/FYVE/PHD"/>
</dbReference>
<evidence type="ECO:0000313" key="6">
    <source>
        <dbReference type="Proteomes" id="UP000492821"/>
    </source>
</evidence>
<evidence type="ECO:0000256" key="1">
    <source>
        <dbReference type="ARBA" id="ARBA00022723"/>
    </source>
</evidence>
<dbReference type="PROSITE" id="PS50089">
    <property type="entry name" value="ZF_RING_2"/>
    <property type="match status" value="1"/>
</dbReference>
<reference evidence="6" key="1">
    <citation type="journal article" date="2013" name="Genetics">
        <title>The draft genome and transcriptome of Panagrellus redivivus are shaped by the harsh demands of a free-living lifestyle.</title>
        <authorList>
            <person name="Srinivasan J."/>
            <person name="Dillman A.R."/>
            <person name="Macchietto M.G."/>
            <person name="Heikkinen L."/>
            <person name="Lakso M."/>
            <person name="Fracchia K.M."/>
            <person name="Antoshechkin I."/>
            <person name="Mortazavi A."/>
            <person name="Wong G."/>
            <person name="Sternberg P.W."/>
        </authorList>
    </citation>
    <scope>NUCLEOTIDE SEQUENCE [LARGE SCALE GENOMIC DNA]</scope>
    <source>
        <strain evidence="6">MT8872</strain>
    </source>
</reference>
<sequence length="155" mass="17523">MYHANDLLEAAKCIICLETYTEFTHAPILTACGHAFCRECVEKATVNHVFQCFECRKITLCDTGLKVNINMLQCLQAMNLLAPEDPVAYAAALERSVIVADKNQKLVDNITMALTEYVFQNEKVDQNIAVEDDEDGDIYLVEYHSDGTPYYTMVR</sequence>
<dbReference type="AlphaFoldDB" id="A0A7E4ZQA3"/>
<name>A0A7E4ZQA3_PANRE</name>
<evidence type="ECO:0000259" key="5">
    <source>
        <dbReference type="PROSITE" id="PS50089"/>
    </source>
</evidence>
<reference evidence="7" key="2">
    <citation type="submission" date="2020-10" db="UniProtKB">
        <authorList>
            <consortium name="WormBaseParasite"/>
        </authorList>
    </citation>
    <scope>IDENTIFICATION</scope>
</reference>
<dbReference type="PANTHER" id="PTHR47156">
    <property type="entry name" value="PROTEIN CBG20824"/>
    <property type="match status" value="1"/>
</dbReference>
<keyword evidence="1" id="KW-0479">Metal-binding</keyword>
<evidence type="ECO:0000313" key="7">
    <source>
        <dbReference type="WBParaSite" id="Pan_g10987.t1"/>
    </source>
</evidence>
<dbReference type="Proteomes" id="UP000492821">
    <property type="component" value="Unassembled WGS sequence"/>
</dbReference>
<evidence type="ECO:0000256" key="2">
    <source>
        <dbReference type="ARBA" id="ARBA00022771"/>
    </source>
</evidence>
<evidence type="ECO:0000256" key="3">
    <source>
        <dbReference type="ARBA" id="ARBA00022833"/>
    </source>
</evidence>
<dbReference type="InterPro" id="IPR017907">
    <property type="entry name" value="Znf_RING_CS"/>
</dbReference>
<proteinExistence type="predicted"/>
<dbReference type="InterPro" id="IPR052667">
    <property type="entry name" value="E3_ubiquitin-ligase_RING"/>
</dbReference>
<dbReference type="PROSITE" id="PS00518">
    <property type="entry name" value="ZF_RING_1"/>
    <property type="match status" value="1"/>
</dbReference>